<organism evidence="3 4">
    <name type="scientific">Fibrobacter succinogenes</name>
    <name type="common">Bacteroides succinogenes</name>
    <dbReference type="NCBI Taxonomy" id="833"/>
    <lineage>
        <taxon>Bacteria</taxon>
        <taxon>Pseudomonadati</taxon>
        <taxon>Fibrobacterota</taxon>
        <taxon>Fibrobacteria</taxon>
        <taxon>Fibrobacterales</taxon>
        <taxon>Fibrobacteraceae</taxon>
        <taxon>Fibrobacter</taxon>
    </lineage>
</organism>
<dbReference type="Pfam" id="PF08448">
    <property type="entry name" value="PAS_4"/>
    <property type="match status" value="1"/>
</dbReference>
<dbReference type="InterPro" id="IPR043128">
    <property type="entry name" value="Rev_trsase/Diguanyl_cyclase"/>
</dbReference>
<dbReference type="Pfam" id="PF00990">
    <property type="entry name" value="GGDEF"/>
    <property type="match status" value="1"/>
</dbReference>
<dbReference type="AlphaFoldDB" id="A0A380S5G7"/>
<feature type="domain" description="GGDEF" evidence="2">
    <location>
        <begin position="163"/>
        <end position="289"/>
    </location>
</feature>
<dbReference type="NCBIfam" id="TIGR00229">
    <property type="entry name" value="sensory_box"/>
    <property type="match status" value="1"/>
</dbReference>
<dbReference type="PROSITE" id="PS50887">
    <property type="entry name" value="GGDEF"/>
    <property type="match status" value="1"/>
</dbReference>
<dbReference type="PANTHER" id="PTHR44757:SF2">
    <property type="entry name" value="BIOFILM ARCHITECTURE MAINTENANCE PROTEIN MBAA"/>
    <property type="match status" value="1"/>
</dbReference>
<dbReference type="InterPro" id="IPR000014">
    <property type="entry name" value="PAS"/>
</dbReference>
<dbReference type="InterPro" id="IPR052155">
    <property type="entry name" value="Biofilm_reg_signaling"/>
</dbReference>
<dbReference type="InterPro" id="IPR013656">
    <property type="entry name" value="PAS_4"/>
</dbReference>
<evidence type="ECO:0000259" key="1">
    <source>
        <dbReference type="PROSITE" id="PS50113"/>
    </source>
</evidence>
<dbReference type="CDD" id="cd01949">
    <property type="entry name" value="GGDEF"/>
    <property type="match status" value="1"/>
</dbReference>
<accession>A0A380S5G7</accession>
<dbReference type="SMART" id="SM00267">
    <property type="entry name" value="GGDEF"/>
    <property type="match status" value="1"/>
</dbReference>
<dbReference type="EMBL" id="UHJL01000002">
    <property type="protein sequence ID" value="SUQ23998.1"/>
    <property type="molecule type" value="Genomic_DNA"/>
</dbReference>
<reference evidence="3 4" key="1">
    <citation type="submission" date="2017-08" db="EMBL/GenBank/DDBJ databases">
        <authorList>
            <person name="de Groot N.N."/>
        </authorList>
    </citation>
    <scope>NUCLEOTIDE SEQUENCE [LARGE SCALE GENOMIC DNA]</scope>
    <source>
        <strain evidence="3 4">HM2</strain>
    </source>
</reference>
<evidence type="ECO:0000259" key="2">
    <source>
        <dbReference type="PROSITE" id="PS50887"/>
    </source>
</evidence>
<feature type="domain" description="PAC" evidence="1">
    <location>
        <begin position="81"/>
        <end position="134"/>
    </location>
</feature>
<proteinExistence type="predicted"/>
<dbReference type="InterPro" id="IPR000700">
    <property type="entry name" value="PAS-assoc_C"/>
</dbReference>
<evidence type="ECO:0000313" key="3">
    <source>
        <dbReference type="EMBL" id="SUQ23998.1"/>
    </source>
</evidence>
<dbReference type="NCBIfam" id="TIGR00254">
    <property type="entry name" value="GGDEF"/>
    <property type="match status" value="1"/>
</dbReference>
<protein>
    <submittedName>
        <fullName evidence="3">PAS domain S-box-containing protein/diguanylate cyclase (GGDEF) domain-containing protein</fullName>
    </submittedName>
</protein>
<evidence type="ECO:0000313" key="4">
    <source>
        <dbReference type="Proteomes" id="UP000255423"/>
    </source>
</evidence>
<dbReference type="PANTHER" id="PTHR44757">
    <property type="entry name" value="DIGUANYLATE CYCLASE DGCP"/>
    <property type="match status" value="1"/>
</dbReference>
<dbReference type="RefSeq" id="WP_109572604.1">
    <property type="nucleotide sequence ID" value="NZ_UHJL01000002.1"/>
</dbReference>
<dbReference type="Gene3D" id="3.30.70.270">
    <property type="match status" value="1"/>
</dbReference>
<dbReference type="Proteomes" id="UP000255423">
    <property type="component" value="Unassembled WGS sequence"/>
</dbReference>
<dbReference type="SUPFAM" id="SSF55073">
    <property type="entry name" value="Nucleotide cyclase"/>
    <property type="match status" value="1"/>
</dbReference>
<dbReference type="InterPro" id="IPR000160">
    <property type="entry name" value="GGDEF_dom"/>
</dbReference>
<gene>
    <name evidence="3" type="ORF">SAMN05661053_1388</name>
</gene>
<dbReference type="InterPro" id="IPR035965">
    <property type="entry name" value="PAS-like_dom_sf"/>
</dbReference>
<dbReference type="PROSITE" id="PS50113">
    <property type="entry name" value="PAC"/>
    <property type="match status" value="1"/>
</dbReference>
<dbReference type="Gene3D" id="3.30.450.20">
    <property type="entry name" value="PAS domain"/>
    <property type="match status" value="1"/>
</dbReference>
<dbReference type="InterPro" id="IPR029787">
    <property type="entry name" value="Nucleotide_cyclase"/>
</dbReference>
<sequence>MDVMKIDYDLFKKILKEIPSNIFFKDTECRYVFSTHYWRHLQGADDPSWDIAGKTDLEIRKDKENAKLAMEQDREILRTGKGTQYVIEINQDGVTEFLELIKNPVRDDDGNIIGIVGLINNVTEKVLLEKKLEKYAHTDMLTGLYNRNYFEEWVSSPVKPEMCPMCVISADCDGLKKTNDTYGHVIGDELIRLTASLFRVVLPEKAMMFRVGGDEFFLVLPNTTQDECKKYIDNMNEVSRALLLKGKPICVSLGSCEIPSPSLSFMQAMEIADKRMYMEKSTKYSEPKE</sequence>
<name>A0A380S5G7_FIBSU</name>
<dbReference type="SUPFAM" id="SSF55785">
    <property type="entry name" value="PYP-like sensor domain (PAS domain)"/>
    <property type="match status" value="1"/>
</dbReference>